<keyword evidence="3" id="KW-0472">Membrane</keyword>
<dbReference type="GO" id="GO:0042302">
    <property type="term" value="F:structural constituent of cuticle"/>
    <property type="evidence" value="ECO:0007669"/>
    <property type="project" value="InterPro"/>
</dbReference>
<sequence>SVGVVLVMTDYYAKDATESERLRRTTFIAVLISTTAVLSSVITLPLVYNYIQAMQTHMSNELDFCRAKTRDLWVDVFAAQDSLNIHRVQSQSERAESRVRREWSFGRWIEKRESGESIHVPEYPEGSPPATRPQEYDSSKT</sequence>
<organism evidence="5 6">
    <name type="scientific">Ancylostoma duodenale</name>
    <dbReference type="NCBI Taxonomy" id="51022"/>
    <lineage>
        <taxon>Eukaryota</taxon>
        <taxon>Metazoa</taxon>
        <taxon>Ecdysozoa</taxon>
        <taxon>Nematoda</taxon>
        <taxon>Chromadorea</taxon>
        <taxon>Rhabditida</taxon>
        <taxon>Rhabditina</taxon>
        <taxon>Rhabditomorpha</taxon>
        <taxon>Strongyloidea</taxon>
        <taxon>Ancylostomatidae</taxon>
        <taxon>Ancylostomatinae</taxon>
        <taxon>Ancylostoma</taxon>
    </lineage>
</organism>
<keyword evidence="6" id="KW-1185">Reference proteome</keyword>
<reference evidence="5 6" key="1">
    <citation type="submission" date="2013-12" db="EMBL/GenBank/DDBJ databases">
        <title>Draft genome of the parsitic nematode Ancylostoma duodenale.</title>
        <authorList>
            <person name="Mitreva M."/>
        </authorList>
    </citation>
    <scope>NUCLEOTIDE SEQUENCE [LARGE SCALE GENOMIC DNA]</scope>
    <source>
        <strain evidence="5 6">Zhejiang</strain>
    </source>
</reference>
<evidence type="ECO:0000313" key="5">
    <source>
        <dbReference type="EMBL" id="KIH44011.1"/>
    </source>
</evidence>
<evidence type="ECO:0000256" key="1">
    <source>
        <dbReference type="ARBA" id="ARBA00022737"/>
    </source>
</evidence>
<evidence type="ECO:0000259" key="4">
    <source>
        <dbReference type="SMART" id="SM01088"/>
    </source>
</evidence>
<gene>
    <name evidence="5" type="ORF">ANCDUO_25975</name>
</gene>
<dbReference type="Proteomes" id="UP000054047">
    <property type="component" value="Unassembled WGS sequence"/>
</dbReference>
<feature type="domain" description="Nematode cuticle collagen N-terminal" evidence="4">
    <location>
        <begin position="24"/>
        <end position="76"/>
    </location>
</feature>
<dbReference type="AlphaFoldDB" id="A0A0C2FGC9"/>
<protein>
    <submittedName>
        <fullName evidence="5">Nematode cuticle collagen domain protein</fullName>
    </submittedName>
</protein>
<feature type="region of interest" description="Disordered" evidence="2">
    <location>
        <begin position="117"/>
        <end position="141"/>
    </location>
</feature>
<keyword evidence="1" id="KW-0677">Repeat</keyword>
<feature type="non-terminal residue" evidence="5">
    <location>
        <position position="141"/>
    </location>
</feature>
<name>A0A0C2FGC9_9BILA</name>
<feature type="transmembrane region" description="Helical" evidence="3">
    <location>
        <begin position="27"/>
        <end position="51"/>
    </location>
</feature>
<dbReference type="GO" id="GO:0005581">
    <property type="term" value="C:collagen trimer"/>
    <property type="evidence" value="ECO:0007669"/>
    <property type="project" value="UniProtKB-KW"/>
</dbReference>
<dbReference type="EMBL" id="KN780988">
    <property type="protein sequence ID" value="KIH44011.1"/>
    <property type="molecule type" value="Genomic_DNA"/>
</dbReference>
<keyword evidence="3" id="KW-1133">Transmembrane helix</keyword>
<feature type="non-terminal residue" evidence="5">
    <location>
        <position position="1"/>
    </location>
</feature>
<dbReference type="Pfam" id="PF01484">
    <property type="entry name" value="Col_cuticle_N"/>
    <property type="match status" value="1"/>
</dbReference>
<keyword evidence="3" id="KW-0812">Transmembrane</keyword>
<keyword evidence="5" id="KW-0176">Collagen</keyword>
<proteinExistence type="predicted"/>
<dbReference type="SMART" id="SM01088">
    <property type="entry name" value="Col_cuticle_N"/>
    <property type="match status" value="1"/>
</dbReference>
<dbReference type="OrthoDB" id="5983381at2759"/>
<accession>A0A0C2FGC9</accession>
<dbReference type="InterPro" id="IPR002486">
    <property type="entry name" value="Col_cuticle_N"/>
</dbReference>
<evidence type="ECO:0000256" key="3">
    <source>
        <dbReference type="SAM" id="Phobius"/>
    </source>
</evidence>
<evidence type="ECO:0000313" key="6">
    <source>
        <dbReference type="Proteomes" id="UP000054047"/>
    </source>
</evidence>
<evidence type="ECO:0000256" key="2">
    <source>
        <dbReference type="SAM" id="MobiDB-lite"/>
    </source>
</evidence>